<keyword evidence="3" id="KW-1185">Reference proteome</keyword>
<sequence>MARLYPEAMTKPSLLAACAACFIASTLPLSALAVDQKMIQQLKRLKPVDQLEQRCDTEGMERLKADKVIAYTFGRPVYEPTHIEAKGAVFRRNGEWYKLAYRCTVSADRMTVLAFDFKPGERIAHKDWPRLYLYPP</sequence>
<dbReference type="AlphaFoldDB" id="A0A561QNU3"/>
<proteinExistence type="predicted"/>
<reference evidence="2 3" key="1">
    <citation type="submission" date="2019-06" db="EMBL/GenBank/DDBJ databases">
        <title>Sorghum-associated microbial communities from plants grown in Nebraska, USA.</title>
        <authorList>
            <person name="Schachtman D."/>
        </authorList>
    </citation>
    <scope>NUCLEOTIDE SEQUENCE [LARGE SCALE GENOMIC DNA]</scope>
    <source>
        <strain evidence="2 3">1225</strain>
    </source>
</reference>
<gene>
    <name evidence="2" type="ORF">FHW37_105147</name>
</gene>
<feature type="signal peptide" evidence="1">
    <location>
        <begin position="1"/>
        <end position="33"/>
    </location>
</feature>
<accession>A0A561QNU3</accession>
<comment type="caution">
    <text evidence="2">The sequence shown here is derived from an EMBL/GenBank/DDBJ whole genome shotgun (WGS) entry which is preliminary data.</text>
</comment>
<dbReference type="Pfam" id="PF06059">
    <property type="entry name" value="DUF930"/>
    <property type="match status" value="1"/>
</dbReference>
<evidence type="ECO:0000313" key="3">
    <source>
        <dbReference type="Proteomes" id="UP000320653"/>
    </source>
</evidence>
<organism evidence="2 3">
    <name type="scientific">Neorhizobium alkalisoli</name>
    <dbReference type="NCBI Taxonomy" id="528178"/>
    <lineage>
        <taxon>Bacteria</taxon>
        <taxon>Pseudomonadati</taxon>
        <taxon>Pseudomonadota</taxon>
        <taxon>Alphaproteobacteria</taxon>
        <taxon>Hyphomicrobiales</taxon>
        <taxon>Rhizobiaceae</taxon>
        <taxon>Rhizobium/Agrobacterium group</taxon>
        <taxon>Neorhizobium</taxon>
    </lineage>
</organism>
<dbReference type="Proteomes" id="UP000320653">
    <property type="component" value="Unassembled WGS sequence"/>
</dbReference>
<evidence type="ECO:0000313" key="2">
    <source>
        <dbReference type="EMBL" id="TWF52048.1"/>
    </source>
</evidence>
<dbReference type="OrthoDB" id="8444764at2"/>
<feature type="chain" id="PRO_5021721040" evidence="1">
    <location>
        <begin position="34"/>
        <end position="136"/>
    </location>
</feature>
<keyword evidence="1" id="KW-0732">Signal</keyword>
<evidence type="ECO:0000256" key="1">
    <source>
        <dbReference type="SAM" id="SignalP"/>
    </source>
</evidence>
<dbReference type="EMBL" id="VIWP01000005">
    <property type="protein sequence ID" value="TWF52048.1"/>
    <property type="molecule type" value="Genomic_DNA"/>
</dbReference>
<protein>
    <submittedName>
        <fullName evidence="2">Uncharacterized protein DUF930</fullName>
    </submittedName>
</protein>
<name>A0A561QNU3_9HYPH</name>
<dbReference type="InterPro" id="IPR009273">
    <property type="entry name" value="DUF930"/>
</dbReference>